<reference evidence="5 6" key="1">
    <citation type="journal article" date="2012" name="J. Bacteriol.">
        <title>Complete genome sequence of strain 1860, a crenarchaeon of the genus pyrobaculum able to grow with various electron acceptors.</title>
        <authorList>
            <person name="Mardanov A.V."/>
            <person name="Gumerov V.M."/>
            <person name="Slobodkina G.B."/>
            <person name="Beletsky A.V."/>
            <person name="Bonch-Osmolovskaya E.A."/>
            <person name="Ravin N.V."/>
            <person name="Skryabin K.G."/>
        </authorList>
    </citation>
    <scope>NUCLEOTIDE SEQUENCE [LARGE SCALE GENOMIC DNA]</scope>
    <source>
        <strain evidence="5 6">1860</strain>
    </source>
</reference>
<dbReference type="InterPro" id="IPR058240">
    <property type="entry name" value="rSAM_sf"/>
</dbReference>
<feature type="domain" description="Radical SAM core" evidence="4">
    <location>
        <begin position="33"/>
        <end position="269"/>
    </location>
</feature>
<dbReference type="PANTHER" id="PTHR43432">
    <property type="entry name" value="SLR0285 PROTEIN"/>
    <property type="match status" value="1"/>
</dbReference>
<dbReference type="GeneID" id="11594658"/>
<evidence type="ECO:0000313" key="6">
    <source>
        <dbReference type="Proteomes" id="UP000005867"/>
    </source>
</evidence>
<sequence>MEAWTAKLKTIKTLEERLAREETLEARRDHHAKRPPRPCGITIHTGVGCPLACAYCYIYDMGFPGAASPYRLTPLQMAYAIAANPHVAVGEWGTLVAVGSVTEPFLPETKELAVGYMKAVAAYLGNPIQVSTKMPPPAELADVQKGLDVLISVTDLSGRLEPKAPSPADRLRAGAELLRRGVNVTLFVRPVVPDVTDRELTRLLAYARELGFRRVVFGTLRVTAGIAARLKAFGVDVRPYVKELHPRRQTAINYPKSRVVATAKELGFEVLPASCASNVVAHGQACALCRWGPCGDLKKLRADPEEIREYLEARGYRGAGVAVEGLRIRLNIKISRVDKIFLEQATRLPVKEGAGRN</sequence>
<evidence type="ECO:0000256" key="2">
    <source>
        <dbReference type="ARBA" id="ARBA00023004"/>
    </source>
</evidence>
<dbReference type="eggNOG" id="arCOG01291">
    <property type="taxonomic scope" value="Archaea"/>
</dbReference>
<dbReference type="RefSeq" id="WP_014287675.1">
    <property type="nucleotide sequence ID" value="NC_016645.1"/>
</dbReference>
<dbReference type="SFLD" id="SFLDG01084">
    <property type="entry name" value="Uncharacterised_Radical_SAM_Su"/>
    <property type="match status" value="1"/>
</dbReference>
<dbReference type="BioCyc" id="PSP1104324:GJSN-382-MONOMER"/>
<dbReference type="Gene3D" id="3.80.30.30">
    <property type="match status" value="1"/>
</dbReference>
<keyword evidence="6" id="KW-1185">Reference proteome</keyword>
<dbReference type="HOGENOM" id="CLU_062373_0_0_2"/>
<dbReference type="Proteomes" id="UP000005867">
    <property type="component" value="Chromosome"/>
</dbReference>
<protein>
    <submittedName>
        <fullName evidence="5">Radical SAM domain protein</fullName>
    </submittedName>
</protein>
<dbReference type="PROSITE" id="PS51918">
    <property type="entry name" value="RADICAL_SAM"/>
    <property type="match status" value="1"/>
</dbReference>
<accession>G7VGD6</accession>
<dbReference type="GO" id="GO:0003824">
    <property type="term" value="F:catalytic activity"/>
    <property type="evidence" value="ECO:0007669"/>
    <property type="project" value="InterPro"/>
</dbReference>
<dbReference type="GO" id="GO:0046872">
    <property type="term" value="F:metal ion binding"/>
    <property type="evidence" value="ECO:0007669"/>
    <property type="project" value="UniProtKB-KW"/>
</dbReference>
<evidence type="ECO:0000256" key="1">
    <source>
        <dbReference type="ARBA" id="ARBA00022723"/>
    </source>
</evidence>
<organism evidence="5 6">
    <name type="scientific">Pyrobaculum ferrireducens</name>
    <dbReference type="NCBI Taxonomy" id="1104324"/>
    <lineage>
        <taxon>Archaea</taxon>
        <taxon>Thermoproteota</taxon>
        <taxon>Thermoprotei</taxon>
        <taxon>Thermoproteales</taxon>
        <taxon>Thermoproteaceae</taxon>
        <taxon>Pyrobaculum</taxon>
    </lineage>
</organism>
<dbReference type="InterPro" id="IPR040086">
    <property type="entry name" value="MJ0683-like"/>
</dbReference>
<dbReference type="Pfam" id="PF04055">
    <property type="entry name" value="Radical_SAM"/>
    <property type="match status" value="1"/>
</dbReference>
<evidence type="ECO:0000259" key="4">
    <source>
        <dbReference type="PROSITE" id="PS51918"/>
    </source>
</evidence>
<keyword evidence="3" id="KW-0411">Iron-sulfur</keyword>
<dbReference type="PANTHER" id="PTHR43432:SF4">
    <property type="entry name" value="RADICAL SAM CORE DOMAIN-CONTAINING PROTEIN"/>
    <property type="match status" value="1"/>
</dbReference>
<evidence type="ECO:0000256" key="3">
    <source>
        <dbReference type="ARBA" id="ARBA00023014"/>
    </source>
</evidence>
<dbReference type="EMBL" id="CP003098">
    <property type="protein sequence ID" value="AET31847.1"/>
    <property type="molecule type" value="Genomic_DNA"/>
</dbReference>
<gene>
    <name evidence="5" type="ORF">P186_0393</name>
</gene>
<name>G7VGD6_9CREN</name>
<proteinExistence type="predicted"/>
<dbReference type="InterPro" id="IPR007197">
    <property type="entry name" value="rSAM"/>
</dbReference>
<dbReference type="KEGG" id="pyr:P186_0393"/>
<dbReference type="OrthoDB" id="15538at2157"/>
<dbReference type="STRING" id="1104324.P186_0393"/>
<dbReference type="SUPFAM" id="SSF102114">
    <property type="entry name" value="Radical SAM enzymes"/>
    <property type="match status" value="1"/>
</dbReference>
<dbReference type="SFLD" id="SFLDS00029">
    <property type="entry name" value="Radical_SAM"/>
    <property type="match status" value="1"/>
</dbReference>
<keyword evidence="2" id="KW-0408">Iron</keyword>
<dbReference type="AlphaFoldDB" id="G7VGD6"/>
<dbReference type="GO" id="GO:0051536">
    <property type="term" value="F:iron-sulfur cluster binding"/>
    <property type="evidence" value="ECO:0007669"/>
    <property type="project" value="UniProtKB-KW"/>
</dbReference>
<keyword evidence="1" id="KW-0479">Metal-binding</keyword>
<evidence type="ECO:0000313" key="5">
    <source>
        <dbReference type="EMBL" id="AET31847.1"/>
    </source>
</evidence>